<proteinExistence type="inferred from homology"/>
<dbReference type="PANTHER" id="PTHR42885">
    <property type="entry name" value="HISTIDINOL-PHOSPHATE AMINOTRANSFERASE-RELATED"/>
    <property type="match status" value="1"/>
</dbReference>
<dbReference type="Proteomes" id="UP000649768">
    <property type="component" value="Unassembled WGS sequence"/>
</dbReference>
<feature type="domain" description="Aminotransferase class I/classII large" evidence="8">
    <location>
        <begin position="36"/>
        <end position="343"/>
    </location>
</feature>
<dbReference type="PANTHER" id="PTHR42885:SF2">
    <property type="entry name" value="HISTIDINOL-PHOSPHATE AMINOTRANSFERASE"/>
    <property type="match status" value="1"/>
</dbReference>
<dbReference type="EMBL" id="JACYTP010000011">
    <property type="protein sequence ID" value="MBD8514252.1"/>
    <property type="molecule type" value="Genomic_DNA"/>
</dbReference>
<evidence type="ECO:0000256" key="7">
    <source>
        <dbReference type="RuleBase" id="RU000481"/>
    </source>
</evidence>
<dbReference type="PROSITE" id="PS00105">
    <property type="entry name" value="AA_TRANSFER_CLASS_1"/>
    <property type="match status" value="1"/>
</dbReference>
<evidence type="ECO:0000256" key="6">
    <source>
        <dbReference type="ARBA" id="ARBA00047481"/>
    </source>
</evidence>
<dbReference type="RefSeq" id="WP_192016901.1">
    <property type="nucleotide sequence ID" value="NZ_JACYTP010000011.1"/>
</dbReference>
<evidence type="ECO:0000256" key="2">
    <source>
        <dbReference type="ARBA" id="ARBA00005011"/>
    </source>
</evidence>
<dbReference type="SUPFAM" id="SSF53383">
    <property type="entry name" value="PLP-dependent transferases"/>
    <property type="match status" value="1"/>
</dbReference>
<protein>
    <recommendedName>
        <fullName evidence="7">Aminotransferase</fullName>
        <ecNumber evidence="7">2.6.1.-</ecNumber>
    </recommendedName>
</protein>
<dbReference type="InterPro" id="IPR015424">
    <property type="entry name" value="PyrdxlP-dep_Trfase"/>
</dbReference>
<dbReference type="InterPro" id="IPR015421">
    <property type="entry name" value="PyrdxlP-dep_Trfase_major"/>
</dbReference>
<reference evidence="9 10" key="1">
    <citation type="submission" date="2020-09" db="EMBL/GenBank/DDBJ databases">
        <title>Photobacterium sp. CAU 1568 isolated from sand of Sido Beach.</title>
        <authorList>
            <person name="Kim W."/>
        </authorList>
    </citation>
    <scope>NUCLEOTIDE SEQUENCE [LARGE SCALE GENOMIC DNA]</scope>
    <source>
        <strain evidence="9 10">CAU 1568</strain>
    </source>
</reference>
<comment type="catalytic activity">
    <reaction evidence="6">
        <text>L-histidinol phosphate + 2-oxoglutarate = 3-(imidazol-4-yl)-2-oxopropyl phosphate + L-glutamate</text>
        <dbReference type="Rhea" id="RHEA:23744"/>
        <dbReference type="ChEBI" id="CHEBI:16810"/>
        <dbReference type="ChEBI" id="CHEBI:29985"/>
        <dbReference type="ChEBI" id="CHEBI:57766"/>
        <dbReference type="ChEBI" id="CHEBI:57980"/>
        <dbReference type="EC" id="2.6.1.9"/>
    </reaction>
</comment>
<evidence type="ECO:0000256" key="3">
    <source>
        <dbReference type="ARBA" id="ARBA00022576"/>
    </source>
</evidence>
<comment type="pathway">
    <text evidence="2">Amino-acid biosynthesis; L-histidine biosynthesis; L-histidine from 5-phospho-alpha-D-ribose 1-diphosphate: step 7/9.</text>
</comment>
<dbReference type="CDD" id="cd00609">
    <property type="entry name" value="AAT_like"/>
    <property type="match status" value="1"/>
</dbReference>
<comment type="similarity">
    <text evidence="7">Belongs to the class-I pyridoxal-phosphate-dependent aminotransferase family.</text>
</comment>
<evidence type="ECO:0000256" key="5">
    <source>
        <dbReference type="ARBA" id="ARBA00022898"/>
    </source>
</evidence>
<keyword evidence="10" id="KW-1185">Reference proteome</keyword>
<evidence type="ECO:0000256" key="1">
    <source>
        <dbReference type="ARBA" id="ARBA00001933"/>
    </source>
</evidence>
<sequence>MTIIRNYNENSDDVLHRLHMSEVGSYPTKDIENTLLNAIEKTGLYPDPTSRELVEVIANYHGLQSDNIFVGNGLDEVIFLLCCAYLKHGKKAMFSDATYPGYAMSTNIHGGVGISVPLRDFHICVTEYRSTLQLNPDVTLAFICNPHNPCGTVLDRSAILELVRYFNKFGVIVVVDEAYIDFIGSEIYSVINDINEHPNLIVLRSLSKTHALSGLRLGYAVSKKENLSVIFNVAKALPFRVNAIAQKVGVIALKDKVRHQTIIDNSKGYTSEVMSVFRSLDIDFIPSETNFVLFNHRSVCDEFIDKLQAMGVHVRDCDLFGLPGWARVSFISQSDVDVFCQALRKYHGY</sequence>
<dbReference type="InterPro" id="IPR015422">
    <property type="entry name" value="PyrdxlP-dep_Trfase_small"/>
</dbReference>
<dbReference type="Gene3D" id="3.90.1150.10">
    <property type="entry name" value="Aspartate Aminotransferase, domain 1"/>
    <property type="match status" value="1"/>
</dbReference>
<comment type="cofactor">
    <cofactor evidence="1 7">
        <name>pyridoxal 5'-phosphate</name>
        <dbReference type="ChEBI" id="CHEBI:597326"/>
    </cofactor>
</comment>
<evidence type="ECO:0000313" key="9">
    <source>
        <dbReference type="EMBL" id="MBD8514252.1"/>
    </source>
</evidence>
<dbReference type="Pfam" id="PF00155">
    <property type="entry name" value="Aminotran_1_2"/>
    <property type="match status" value="1"/>
</dbReference>
<evidence type="ECO:0000259" key="8">
    <source>
        <dbReference type="Pfam" id="PF00155"/>
    </source>
</evidence>
<accession>A0ABR9BRQ6</accession>
<keyword evidence="3 7" id="KW-0032">Aminotransferase</keyword>
<dbReference type="Gene3D" id="3.40.640.10">
    <property type="entry name" value="Type I PLP-dependent aspartate aminotransferase-like (Major domain)"/>
    <property type="match status" value="1"/>
</dbReference>
<name>A0ABR9BRQ6_9GAMM</name>
<gene>
    <name evidence="9" type="ORF">IFO68_16335</name>
</gene>
<dbReference type="EC" id="2.6.1.-" evidence="7"/>
<comment type="caution">
    <text evidence="9">The sequence shown here is derived from an EMBL/GenBank/DDBJ whole genome shotgun (WGS) entry which is preliminary data.</text>
</comment>
<dbReference type="InterPro" id="IPR004839">
    <property type="entry name" value="Aminotransferase_I/II_large"/>
</dbReference>
<dbReference type="GO" id="GO:0008483">
    <property type="term" value="F:transaminase activity"/>
    <property type="evidence" value="ECO:0007669"/>
    <property type="project" value="UniProtKB-KW"/>
</dbReference>
<evidence type="ECO:0000256" key="4">
    <source>
        <dbReference type="ARBA" id="ARBA00022679"/>
    </source>
</evidence>
<dbReference type="InterPro" id="IPR004838">
    <property type="entry name" value="NHTrfase_class1_PyrdxlP-BS"/>
</dbReference>
<organism evidence="9 10">
    <name type="scientific">Photobacterium arenosum</name>
    <dbReference type="NCBI Taxonomy" id="2774143"/>
    <lineage>
        <taxon>Bacteria</taxon>
        <taxon>Pseudomonadati</taxon>
        <taxon>Pseudomonadota</taxon>
        <taxon>Gammaproteobacteria</taxon>
        <taxon>Vibrionales</taxon>
        <taxon>Vibrionaceae</taxon>
        <taxon>Photobacterium</taxon>
    </lineage>
</organism>
<keyword evidence="4 7" id="KW-0808">Transferase</keyword>
<evidence type="ECO:0000313" key="10">
    <source>
        <dbReference type="Proteomes" id="UP000649768"/>
    </source>
</evidence>
<keyword evidence="5" id="KW-0663">Pyridoxal phosphate</keyword>